<proteinExistence type="predicted"/>
<evidence type="ECO:0000313" key="1">
    <source>
        <dbReference type="EMBL" id="AKH46140.1"/>
    </source>
</evidence>
<protein>
    <submittedName>
        <fullName evidence="1">Uncharacterized protein</fullName>
    </submittedName>
</protein>
<name>A0A0F7L2P6_9VIRU</name>
<reference evidence="1" key="1">
    <citation type="journal article" date="2015" name="Front. Microbiol.">
        <title>Combining genomic sequencing methods to explore viral diversity and reveal potential virus-host interactions.</title>
        <authorList>
            <person name="Chow C.E."/>
            <person name="Winget D.M."/>
            <person name="White R.A.III."/>
            <person name="Hallam S.J."/>
            <person name="Suttle C.A."/>
        </authorList>
    </citation>
    <scope>NUCLEOTIDE SEQUENCE</scope>
    <source>
        <strain evidence="1">Anoxic3_4</strain>
    </source>
</reference>
<organism evidence="1">
    <name type="scientific">uncultured marine virus</name>
    <dbReference type="NCBI Taxonomy" id="186617"/>
    <lineage>
        <taxon>Viruses</taxon>
        <taxon>environmental samples</taxon>
    </lineage>
</organism>
<accession>A0A0F7L2P6</accession>
<reference evidence="1" key="2">
    <citation type="submission" date="2015-03" db="EMBL/GenBank/DDBJ databases">
        <authorList>
            <person name="Chow C.-E.T."/>
            <person name="Winget D.M."/>
            <person name="White R.A.III."/>
            <person name="Hallam S.J."/>
            <person name="Suttle C.A."/>
        </authorList>
    </citation>
    <scope>NUCLEOTIDE SEQUENCE</scope>
    <source>
        <strain evidence="1">Anoxic3_4</strain>
    </source>
</reference>
<sequence>MFARMFSPSLYSQYFRTHFLFFQASDRTIRGFGTGVMFKIIGMGKGFLFRQSADVVALCFLILLSHTCAPWRMPFPLFCFNIRFFDPLNN</sequence>
<dbReference type="EMBL" id="KR029579">
    <property type="protein sequence ID" value="AKH46140.1"/>
    <property type="molecule type" value="Genomic_DNA"/>
</dbReference>